<dbReference type="Pfam" id="PF07690">
    <property type="entry name" value="MFS_1"/>
    <property type="match status" value="1"/>
</dbReference>
<feature type="domain" description="Major facilitator superfamily (MFS) profile" evidence="7">
    <location>
        <begin position="1"/>
        <end position="381"/>
    </location>
</feature>
<keyword evidence="4 6" id="KW-1133">Transmembrane helix</keyword>
<gene>
    <name evidence="8" type="ORF">SJ435_20300</name>
</gene>
<feature type="transmembrane region" description="Helical" evidence="6">
    <location>
        <begin position="323"/>
        <end position="344"/>
    </location>
</feature>
<reference evidence="8 9" key="1">
    <citation type="submission" date="2023-11" db="EMBL/GenBank/DDBJ databases">
        <title>Detection of rare carbapenemases in Enterobacterales - comparison of two colorimetric and two CIM-based carbapenemase assays.</title>
        <authorList>
            <person name="Schaffarczyk L."/>
            <person name="Noster J."/>
            <person name="Stelzer Y."/>
            <person name="Sattler J."/>
            <person name="Gatermann S."/>
            <person name="Hamprecht A."/>
        </authorList>
    </citation>
    <scope>NUCLEOTIDE SEQUENCE [LARGE SCALE GENOMIC DNA]</scope>
    <source>
        <strain evidence="8 9">CIM-Carb-136</strain>
    </source>
</reference>
<dbReference type="InterPro" id="IPR011701">
    <property type="entry name" value="MFS"/>
</dbReference>
<name>A0ABD5IMB9_SERMA</name>
<proteinExistence type="predicted"/>
<dbReference type="InterPro" id="IPR036259">
    <property type="entry name" value="MFS_trans_sf"/>
</dbReference>
<feature type="transmembrane region" description="Helical" evidence="6">
    <location>
        <begin position="202"/>
        <end position="225"/>
    </location>
</feature>
<keyword evidence="2" id="KW-1003">Cell membrane</keyword>
<feature type="transmembrane region" description="Helical" evidence="6">
    <location>
        <begin position="268"/>
        <end position="286"/>
    </location>
</feature>
<accession>A0ABD5IMB9</accession>
<comment type="caution">
    <text evidence="8">The sequence shown here is derived from an EMBL/GenBank/DDBJ whole genome shotgun (WGS) entry which is preliminary data.</text>
</comment>
<dbReference type="InterPro" id="IPR020846">
    <property type="entry name" value="MFS_dom"/>
</dbReference>
<evidence type="ECO:0000313" key="8">
    <source>
        <dbReference type="EMBL" id="MDX7084731.1"/>
    </source>
</evidence>
<dbReference type="PANTHER" id="PTHR43124">
    <property type="entry name" value="PURINE EFFLUX PUMP PBUE"/>
    <property type="match status" value="1"/>
</dbReference>
<dbReference type="PROSITE" id="PS50850">
    <property type="entry name" value="MFS"/>
    <property type="match status" value="1"/>
</dbReference>
<feature type="transmembrane region" description="Helical" evidence="6">
    <location>
        <begin position="158"/>
        <end position="176"/>
    </location>
</feature>
<feature type="transmembrane region" description="Helical" evidence="6">
    <location>
        <begin position="70"/>
        <end position="90"/>
    </location>
</feature>
<dbReference type="GO" id="GO:0005886">
    <property type="term" value="C:plasma membrane"/>
    <property type="evidence" value="ECO:0007669"/>
    <property type="project" value="UniProtKB-SubCell"/>
</dbReference>
<dbReference type="Proteomes" id="UP001275057">
    <property type="component" value="Unassembled WGS sequence"/>
</dbReference>
<dbReference type="Gene3D" id="1.20.1720.10">
    <property type="entry name" value="Multidrug resistance protein D"/>
    <property type="match status" value="1"/>
</dbReference>
<organism evidence="8 9">
    <name type="scientific">Serratia marcescens</name>
    <dbReference type="NCBI Taxonomy" id="615"/>
    <lineage>
        <taxon>Bacteria</taxon>
        <taxon>Pseudomonadati</taxon>
        <taxon>Pseudomonadota</taxon>
        <taxon>Gammaproteobacteria</taxon>
        <taxon>Enterobacterales</taxon>
        <taxon>Yersiniaceae</taxon>
        <taxon>Serratia</taxon>
    </lineage>
</organism>
<evidence type="ECO:0000256" key="2">
    <source>
        <dbReference type="ARBA" id="ARBA00022475"/>
    </source>
</evidence>
<dbReference type="EMBL" id="JAXABG010000015">
    <property type="protein sequence ID" value="MDX7084731.1"/>
    <property type="molecule type" value="Genomic_DNA"/>
</dbReference>
<feature type="transmembrane region" description="Helical" evidence="6">
    <location>
        <begin position="237"/>
        <end position="256"/>
    </location>
</feature>
<sequence>MQRLSLPLLVTAIMTPQILETLYSPALTAIRSDFGISAAQAGQTLSIYFFAFALGVAFWGAFCDRFGRRPAMLAGLVLYLVGTGIALLSGSFTLLLAARALIAFGAAVGSIVTQTMLRDVYQGPALGRMFALVGIALSISPLLGMFAGGALVAWGGSAAIFIAQAAWALALLLWSYGTLPETRQRQTATGIALTTMLRDRHIWCSALLVASFNIMVFSYFSLAPFMFERLGLSSQQFGYSGVMLALGSLAGALLNRHLLARGVSAKRQILLGGLLAMASGVALFWWQHSLWMLLPCALVMLAFGLAIPNVLSQALTRYREQLGTAGALFGLLYYLLIGLGLTIAARGQDLAATLLLCGLLSLWCAGRLPAGAPELSPKAAR</sequence>
<evidence type="ECO:0000256" key="6">
    <source>
        <dbReference type="SAM" id="Phobius"/>
    </source>
</evidence>
<keyword evidence="3 6" id="KW-0812">Transmembrane</keyword>
<evidence type="ECO:0000259" key="7">
    <source>
        <dbReference type="PROSITE" id="PS50850"/>
    </source>
</evidence>
<feature type="transmembrane region" description="Helical" evidence="6">
    <location>
        <begin position="45"/>
        <end position="63"/>
    </location>
</feature>
<dbReference type="PANTHER" id="PTHR43124:SF3">
    <property type="entry name" value="CHLORAMPHENICOL EFFLUX PUMP RV0191"/>
    <property type="match status" value="1"/>
</dbReference>
<protein>
    <submittedName>
        <fullName evidence="8">MFS transporter</fullName>
    </submittedName>
</protein>
<keyword evidence="5 6" id="KW-0472">Membrane</keyword>
<feature type="transmembrane region" description="Helical" evidence="6">
    <location>
        <begin position="129"/>
        <end position="152"/>
    </location>
</feature>
<evidence type="ECO:0000256" key="4">
    <source>
        <dbReference type="ARBA" id="ARBA00022989"/>
    </source>
</evidence>
<evidence type="ECO:0000256" key="5">
    <source>
        <dbReference type="ARBA" id="ARBA00023136"/>
    </source>
</evidence>
<comment type="subcellular location">
    <subcellularLocation>
        <location evidence="1">Cell membrane</location>
        <topology evidence="1">Multi-pass membrane protein</topology>
    </subcellularLocation>
</comment>
<dbReference type="InterPro" id="IPR050189">
    <property type="entry name" value="MFS_Efflux_Transporters"/>
</dbReference>
<dbReference type="AlphaFoldDB" id="A0ABD5IMB9"/>
<evidence type="ECO:0000256" key="3">
    <source>
        <dbReference type="ARBA" id="ARBA00022692"/>
    </source>
</evidence>
<dbReference type="RefSeq" id="WP_319857601.1">
    <property type="nucleotide sequence ID" value="NZ_JAXABG010000015.1"/>
</dbReference>
<evidence type="ECO:0000313" key="9">
    <source>
        <dbReference type="Proteomes" id="UP001275057"/>
    </source>
</evidence>
<feature type="transmembrane region" description="Helical" evidence="6">
    <location>
        <begin position="292"/>
        <end position="311"/>
    </location>
</feature>
<feature type="transmembrane region" description="Helical" evidence="6">
    <location>
        <begin position="96"/>
        <end position="117"/>
    </location>
</feature>
<dbReference type="SUPFAM" id="SSF103473">
    <property type="entry name" value="MFS general substrate transporter"/>
    <property type="match status" value="1"/>
</dbReference>
<evidence type="ECO:0000256" key="1">
    <source>
        <dbReference type="ARBA" id="ARBA00004651"/>
    </source>
</evidence>